<dbReference type="NCBIfam" id="NF002991">
    <property type="entry name" value="PRK03739.1"/>
    <property type="match status" value="1"/>
</dbReference>
<sequence length="570" mass="62668">MLKNPATKYRPFPAIALADRTWPNKTITRAPIWMSTDLRDGNQALFEPMNAERKMRMFKMLVQIGFKEIEAAFPAASQTDFDFVRELIEGGHIPHGVAIEVLTQAREDLIRRTMESLRGAKRAIIHVYNATAPVFRRTVFNTDREGVKRIAVQSAKLIREIAQTMPETQWTYQYSPEVFSGTELDFALEVCNAVTEVWEPTPEHKIIFNLPATVEMATPNIYADQIEWMHRNLARRDSIILSVHPHNDRGTAVAAAELAVMAGADRVEGCLFGNGERTGNVDIVTLALNLYSQGVDPELDFSHINDVARTCEDCTQLPVHPRHPYVGDLVFTAFSGSHQDAIKKGFAVQKPDALWEMPYLPIDPADVGRMYDSIIRVNSQSGKGGIAYLLESGYGVAMPRRLQVEFSSTVQQLTDESGREATGADIWALFQQTYLRGDGAIGYVSHRLTERDDGSQHIRLVVNIADREHICEGTGNGPLDALVHALSHVLASPVSIHHYEERALGQGANADAIAFAEMAAPDVAGSVFGVGVDANLTTASIRAVVGGVNRLIARAGSGMLRSGKSEVQAV</sequence>
<dbReference type="Proteomes" id="UP001189915">
    <property type="component" value="Unassembled WGS sequence"/>
</dbReference>
<evidence type="ECO:0000256" key="8">
    <source>
        <dbReference type="ARBA" id="ARBA00022723"/>
    </source>
</evidence>
<evidence type="ECO:0000259" key="11">
    <source>
        <dbReference type="PROSITE" id="PS50991"/>
    </source>
</evidence>
<keyword evidence="10" id="KW-0963">Cytoplasm</keyword>
<evidence type="ECO:0000256" key="2">
    <source>
        <dbReference type="ARBA" id="ARBA00004689"/>
    </source>
</evidence>
<dbReference type="SMART" id="SM00917">
    <property type="entry name" value="LeuA_dimer"/>
    <property type="match status" value="1"/>
</dbReference>
<evidence type="ECO:0000256" key="6">
    <source>
        <dbReference type="ARBA" id="ARBA00022605"/>
    </source>
</evidence>
<dbReference type="InterPro" id="IPR000891">
    <property type="entry name" value="PYR_CT"/>
</dbReference>
<dbReference type="SUPFAM" id="SSF110921">
    <property type="entry name" value="2-isopropylmalate synthase LeuA, allosteric (dimerisation) domain"/>
    <property type="match status" value="1"/>
</dbReference>
<reference evidence="12 13" key="1">
    <citation type="submission" date="2023-07" db="EMBL/GenBank/DDBJ databases">
        <authorList>
            <person name="Peeters C."/>
        </authorList>
    </citation>
    <scope>NUCLEOTIDE SEQUENCE [LARGE SCALE GENOMIC DNA]</scope>
    <source>
        <strain evidence="12 13">LMG 18091</strain>
    </source>
</reference>
<evidence type="ECO:0000313" key="13">
    <source>
        <dbReference type="Proteomes" id="UP001189915"/>
    </source>
</evidence>
<dbReference type="Pfam" id="PF22615">
    <property type="entry name" value="IPMS_D2"/>
    <property type="match status" value="1"/>
</dbReference>
<organism evidence="12 13">
    <name type="scientific">Ralstonia wenshanensis</name>
    <dbReference type="NCBI Taxonomy" id="2842456"/>
    <lineage>
        <taxon>Bacteria</taxon>
        <taxon>Pseudomonadati</taxon>
        <taxon>Pseudomonadota</taxon>
        <taxon>Betaproteobacteria</taxon>
        <taxon>Burkholderiales</taxon>
        <taxon>Burkholderiaceae</taxon>
        <taxon>Ralstonia</taxon>
    </lineage>
</organism>
<comment type="similarity">
    <text evidence="3 10">Belongs to the alpha-IPM synthase/homocitrate synthase family. LeuA type 2 subfamily.</text>
</comment>
<dbReference type="GO" id="GO:0003985">
    <property type="term" value="F:acetyl-CoA C-acetyltransferase activity"/>
    <property type="evidence" value="ECO:0007669"/>
    <property type="project" value="UniProtKB-UniRule"/>
</dbReference>
<dbReference type="InterPro" id="IPR039371">
    <property type="entry name" value="LeuA_N_DRE-TIM"/>
</dbReference>
<keyword evidence="13" id="KW-1185">Reference proteome</keyword>
<dbReference type="PROSITE" id="PS50991">
    <property type="entry name" value="PYR_CT"/>
    <property type="match status" value="1"/>
</dbReference>
<dbReference type="FunFam" id="3.20.20.70:FF:000045">
    <property type="entry name" value="2-isopropylmalate synthase"/>
    <property type="match status" value="1"/>
</dbReference>
<dbReference type="PROSITE" id="PS00816">
    <property type="entry name" value="AIPM_HOMOCIT_SYNTH_2"/>
    <property type="match status" value="1"/>
</dbReference>
<proteinExistence type="inferred from homology"/>
<dbReference type="InterPro" id="IPR054692">
    <property type="entry name" value="LeuA-like_post-cat"/>
</dbReference>
<keyword evidence="10" id="KW-0460">Magnesium</keyword>
<comment type="subunit">
    <text evidence="10">Homodimer.</text>
</comment>
<keyword evidence="8 10" id="KW-0479">Metal-binding</keyword>
<comment type="cofactor">
    <cofactor evidence="10">
        <name>Mg(2+)</name>
        <dbReference type="ChEBI" id="CHEBI:18420"/>
    </cofactor>
</comment>
<comment type="catalytic activity">
    <reaction evidence="1 10">
        <text>3-methyl-2-oxobutanoate + acetyl-CoA + H2O = (2S)-2-isopropylmalate + CoA + H(+)</text>
        <dbReference type="Rhea" id="RHEA:21524"/>
        <dbReference type="ChEBI" id="CHEBI:1178"/>
        <dbReference type="ChEBI" id="CHEBI:11851"/>
        <dbReference type="ChEBI" id="CHEBI:15377"/>
        <dbReference type="ChEBI" id="CHEBI:15378"/>
        <dbReference type="ChEBI" id="CHEBI:57287"/>
        <dbReference type="ChEBI" id="CHEBI:57288"/>
        <dbReference type="EC" id="2.3.3.13"/>
    </reaction>
</comment>
<dbReference type="GO" id="GO:0009098">
    <property type="term" value="P:L-leucine biosynthetic process"/>
    <property type="evidence" value="ECO:0007669"/>
    <property type="project" value="UniProtKB-UniRule"/>
</dbReference>
<comment type="pathway">
    <text evidence="2 10">Amino-acid biosynthesis; L-leucine biosynthesis; L-leucine from 3-methyl-2-oxobutanoate: step 1/4.</text>
</comment>
<dbReference type="GO" id="GO:0003852">
    <property type="term" value="F:2-isopropylmalate synthase activity"/>
    <property type="evidence" value="ECO:0007669"/>
    <property type="project" value="UniProtKB-UniRule"/>
</dbReference>
<dbReference type="GO" id="GO:0005737">
    <property type="term" value="C:cytoplasm"/>
    <property type="evidence" value="ECO:0007669"/>
    <property type="project" value="UniProtKB-SubCell"/>
</dbReference>
<comment type="caution">
    <text evidence="12">The sequence shown here is derived from an EMBL/GenBank/DDBJ whole genome shotgun (WGS) entry which is preliminary data.</text>
</comment>
<evidence type="ECO:0000256" key="3">
    <source>
        <dbReference type="ARBA" id="ARBA00009767"/>
    </source>
</evidence>
<keyword evidence="9 10" id="KW-0100">Branched-chain amino acid biosynthesis</keyword>
<feature type="region of interest" description="Regulatory domain" evidence="10">
    <location>
        <begin position="437"/>
        <end position="570"/>
    </location>
</feature>
<evidence type="ECO:0000256" key="7">
    <source>
        <dbReference type="ARBA" id="ARBA00022679"/>
    </source>
</evidence>
<comment type="subcellular location">
    <subcellularLocation>
        <location evidence="10">Cytoplasm</location>
    </subcellularLocation>
</comment>
<feature type="domain" description="Pyruvate carboxyltransferase" evidence="11">
    <location>
        <begin position="31"/>
        <end position="305"/>
    </location>
</feature>
<dbReference type="NCBIfam" id="TIGR00970">
    <property type="entry name" value="leuA_yeast"/>
    <property type="match status" value="1"/>
</dbReference>
<dbReference type="InterPro" id="IPR002034">
    <property type="entry name" value="AIPM/Hcit_synth_CS"/>
</dbReference>
<keyword evidence="7 10" id="KW-0808">Transferase</keyword>
<evidence type="ECO:0000313" key="12">
    <source>
        <dbReference type="EMBL" id="CAJ0707547.1"/>
    </source>
</evidence>
<evidence type="ECO:0000256" key="9">
    <source>
        <dbReference type="ARBA" id="ARBA00023304"/>
    </source>
</evidence>
<dbReference type="SUPFAM" id="SSF51569">
    <property type="entry name" value="Aldolase"/>
    <property type="match status" value="1"/>
</dbReference>
<dbReference type="EMBL" id="CATWAF010000011">
    <property type="protein sequence ID" value="CAJ0707547.1"/>
    <property type="molecule type" value="Genomic_DNA"/>
</dbReference>
<dbReference type="InterPro" id="IPR013785">
    <property type="entry name" value="Aldolase_TIM"/>
</dbReference>
<dbReference type="Pfam" id="PF00682">
    <property type="entry name" value="HMGL-like"/>
    <property type="match status" value="1"/>
</dbReference>
<accession>A0AAD2BAH7</accession>
<dbReference type="InterPro" id="IPR005668">
    <property type="entry name" value="IPM_Synthase"/>
</dbReference>
<feature type="binding site" evidence="10">
    <location>
        <position position="280"/>
    </location>
    <ligand>
        <name>Mg(2+)</name>
        <dbReference type="ChEBI" id="CHEBI:18420"/>
    </ligand>
</feature>
<dbReference type="EC" id="2.3.3.13" evidence="4 10"/>
<keyword evidence="5 10" id="KW-0432">Leucine biosynthesis</keyword>
<dbReference type="InterPro" id="IPR013709">
    <property type="entry name" value="2-isopropylmalate_synth_dimer"/>
</dbReference>
<keyword evidence="12" id="KW-0012">Acyltransferase</keyword>
<dbReference type="PANTHER" id="PTHR46911:SF1">
    <property type="entry name" value="2-ISOPROPYLMALATE SYNTHASE"/>
    <property type="match status" value="1"/>
</dbReference>
<comment type="function">
    <text evidence="10">Catalyzes the condensation of the acetyl group of acetyl-CoA with 3-methyl-2-oxobutanoate (2-ketoisovalerate) to form 3-carboxy-3-hydroxy-4-methylpentanoate (2-isopropylmalate).</text>
</comment>
<evidence type="ECO:0000256" key="1">
    <source>
        <dbReference type="ARBA" id="ARBA00000064"/>
    </source>
</evidence>
<gene>
    <name evidence="12" type="primary">leuA_2</name>
    <name evidence="10" type="synonym">leuA</name>
    <name evidence="12" type="ORF">LMG18091_04997</name>
</gene>
<dbReference type="Gene3D" id="3.20.20.70">
    <property type="entry name" value="Aldolase class I"/>
    <property type="match status" value="1"/>
</dbReference>
<dbReference type="SUPFAM" id="SSF89000">
    <property type="entry name" value="post-HMGL domain-like"/>
    <property type="match status" value="1"/>
</dbReference>
<dbReference type="AlphaFoldDB" id="A0AAD2BAH7"/>
<evidence type="ECO:0000256" key="10">
    <source>
        <dbReference type="HAMAP-Rule" id="MF_00572"/>
    </source>
</evidence>
<dbReference type="Gene3D" id="3.30.160.270">
    <property type="match status" value="1"/>
</dbReference>
<dbReference type="GO" id="GO:0000287">
    <property type="term" value="F:magnesium ion binding"/>
    <property type="evidence" value="ECO:0007669"/>
    <property type="project" value="UniProtKB-UniRule"/>
</dbReference>
<dbReference type="CDD" id="cd07942">
    <property type="entry name" value="DRE_TIM_LeuA"/>
    <property type="match status" value="1"/>
</dbReference>
<protein>
    <recommendedName>
        <fullName evidence="4 10">2-isopropylmalate synthase</fullName>
        <ecNumber evidence="4 10">2.3.3.13</ecNumber>
    </recommendedName>
    <alternativeName>
        <fullName evidence="10">Alpha-IPM synthase</fullName>
    </alternativeName>
    <alternativeName>
        <fullName evidence="10">Alpha-isopropylmalate synthase</fullName>
    </alternativeName>
</protein>
<dbReference type="Pfam" id="PF08502">
    <property type="entry name" value="LeuA_dimer"/>
    <property type="match status" value="1"/>
</dbReference>
<dbReference type="PROSITE" id="PS00815">
    <property type="entry name" value="AIPM_HOMOCIT_SYNTH_1"/>
    <property type="match status" value="1"/>
</dbReference>
<dbReference type="HAMAP" id="MF_00572">
    <property type="entry name" value="LeuA_type2"/>
    <property type="match status" value="1"/>
</dbReference>
<feature type="binding site" evidence="10">
    <location>
        <position position="244"/>
    </location>
    <ligand>
        <name>Mg(2+)</name>
        <dbReference type="ChEBI" id="CHEBI:18420"/>
    </ligand>
</feature>
<feature type="binding site" evidence="10">
    <location>
        <position position="246"/>
    </location>
    <ligand>
        <name>Mg(2+)</name>
        <dbReference type="ChEBI" id="CHEBI:18420"/>
    </ligand>
</feature>
<feature type="binding site" evidence="10">
    <location>
        <position position="40"/>
    </location>
    <ligand>
        <name>Mg(2+)</name>
        <dbReference type="ChEBI" id="CHEBI:18420"/>
    </ligand>
</feature>
<dbReference type="PANTHER" id="PTHR46911">
    <property type="match status" value="1"/>
</dbReference>
<dbReference type="RefSeq" id="WP_316871897.1">
    <property type="nucleotide sequence ID" value="NZ_CATWAF010000011.1"/>
</dbReference>
<name>A0AAD2BAH7_9RALS</name>
<evidence type="ECO:0000256" key="4">
    <source>
        <dbReference type="ARBA" id="ARBA00012973"/>
    </source>
</evidence>
<keyword evidence="6 10" id="KW-0028">Amino-acid biosynthesis</keyword>
<evidence type="ECO:0000256" key="5">
    <source>
        <dbReference type="ARBA" id="ARBA00022430"/>
    </source>
</evidence>
<dbReference type="InterPro" id="IPR036230">
    <property type="entry name" value="LeuA_allosteric_dom_sf"/>
</dbReference>